<sequence>MAQSLINVLIVGRSGNGKSSIGYSILKAKMFDTSAISEENKPHLKSVNGNGFSVIECSCIKDEEEYSEHDFEVAGEAIRNFENRTDVILFVMKYGVRYTQQEKHAVERLRTIFGETVFRDWVVICFSYGDNFEKDKQENGNDFETWCWAQSGAVQTLFKEVEYRIVLFNNKAELLESTEQELNKFIRIIVHRNHDQHKELKVQNLEKTTQEDATVIIKKNSLLKRLNPITLITKKGKKYEKKTSKNKKSTENKSKEKKSATKSSDSGILGKEQRIILLVGRCGNGKSSIGNSILGERYFTTGTQEYSLEPVIREKDDLKVIVCPFIGDTGDDISYKIGDIQEATRKMLQHLVTTGGSGIDAIVFVLKYGVRFTKQEKDAVTRVKEIFGDNVFSDFGIIAFSYGDLFDLDNSSQKIEFDDWCLQQSGYVKALFIECDYRCVLFNNKNTLGDTLQRQNTNLWECVATKYFENKKTSVQSCVDEAGKEMATKKDCAEETNKVNVTEENCAEETNKVNVTEENCAEETNKVNVTEENCAEETNKVNVTEENCAEETNKVNVTDENCAEETNKVNVTEENCAEETNKVNVTDENCAEKTNKVNITDENCAEETNKVNITDKNCAEETNKVNITDENCAEETNKVNVTDENCAEETNKVNVTDENCAEETKKVNITDENCDEETNKVNITDENCDEETNKVNITDENCAEETNKVNVTDENCAEETKKVNITDENCAEETNKVNVTDENCAEETNKVNITDENCAEETNKVNITDENCDEETNKVNITDENCDEETNKVNITDENCDEETNKVNITDENCDEETNKVNITDENCAVNTEVVKEEITMNETEESYDFITEEEILEADGKQTTNVNVTGKDFALVTRNINTEIGDSALKHPKENTGNENTMQGNENEVRKDDKDIKEPESEYKEKRKITRKYTISDFDNRKHVPLNEDNKINDTPKNSCSFLSCFSLRST</sequence>
<evidence type="ECO:0000256" key="2">
    <source>
        <dbReference type="ARBA" id="ARBA00004167"/>
    </source>
</evidence>
<feature type="compositionally biased region" description="Polar residues" evidence="19">
    <location>
        <begin position="898"/>
        <end position="907"/>
    </location>
</feature>
<feature type="region of interest" description="Disordered" evidence="19">
    <location>
        <begin position="237"/>
        <end position="266"/>
    </location>
</feature>
<evidence type="ECO:0000256" key="5">
    <source>
        <dbReference type="ARBA" id="ARBA00022528"/>
    </source>
</evidence>
<dbReference type="RefSeq" id="XP_055869655.1">
    <property type="nucleotide sequence ID" value="XM_056013680.1"/>
</dbReference>
<dbReference type="InterPro" id="IPR006703">
    <property type="entry name" value="G_AIG1"/>
</dbReference>
<accession>A0A9W2Z3T7</accession>
<evidence type="ECO:0000256" key="17">
    <source>
        <dbReference type="ARBA" id="ARBA00024013"/>
    </source>
</evidence>
<keyword evidence="5" id="KW-0150">Chloroplast</keyword>
<evidence type="ECO:0000256" key="7">
    <source>
        <dbReference type="ARBA" id="ARBA00022692"/>
    </source>
</evidence>
<keyword evidence="7" id="KW-0812">Transmembrane</keyword>
<proteinExistence type="inferred from homology"/>
<evidence type="ECO:0000256" key="8">
    <source>
        <dbReference type="ARBA" id="ARBA00022723"/>
    </source>
</evidence>
<dbReference type="GO" id="GO:0046872">
    <property type="term" value="F:metal ion binding"/>
    <property type="evidence" value="ECO:0007669"/>
    <property type="project" value="UniProtKB-KW"/>
</dbReference>
<evidence type="ECO:0000256" key="18">
    <source>
        <dbReference type="SAM" id="Coils"/>
    </source>
</evidence>
<evidence type="ECO:0000313" key="21">
    <source>
        <dbReference type="Proteomes" id="UP001165740"/>
    </source>
</evidence>
<evidence type="ECO:0000256" key="10">
    <source>
        <dbReference type="ARBA" id="ARBA00022801"/>
    </source>
</evidence>
<keyword evidence="12" id="KW-0460">Magnesium</keyword>
<dbReference type="OrthoDB" id="8954335at2759"/>
<dbReference type="GO" id="GO:0016020">
    <property type="term" value="C:membrane"/>
    <property type="evidence" value="ECO:0007669"/>
    <property type="project" value="UniProtKB-SubCell"/>
</dbReference>
<evidence type="ECO:0000256" key="19">
    <source>
        <dbReference type="SAM" id="MobiDB-lite"/>
    </source>
</evidence>
<evidence type="ECO:0000256" key="14">
    <source>
        <dbReference type="ARBA" id="ARBA00022989"/>
    </source>
</evidence>
<evidence type="ECO:0000256" key="9">
    <source>
        <dbReference type="ARBA" id="ARBA00022741"/>
    </source>
</evidence>
<protein>
    <submittedName>
        <fullName evidence="22">Uncharacterized protein LOC106063447 isoform X1</fullName>
    </submittedName>
</protein>
<evidence type="ECO:0000256" key="6">
    <source>
        <dbReference type="ARBA" id="ARBA00022640"/>
    </source>
</evidence>
<dbReference type="GO" id="GO:0015031">
    <property type="term" value="P:protein transport"/>
    <property type="evidence" value="ECO:0007669"/>
    <property type="project" value="UniProtKB-KW"/>
</dbReference>
<comment type="cofactor">
    <cofactor evidence="1">
        <name>Mg(2+)</name>
        <dbReference type="ChEBI" id="CHEBI:18420"/>
    </cofactor>
</comment>
<keyword evidence="21" id="KW-1185">Reference proteome</keyword>
<evidence type="ECO:0000256" key="13">
    <source>
        <dbReference type="ARBA" id="ARBA00022927"/>
    </source>
</evidence>
<evidence type="ECO:0000256" key="12">
    <source>
        <dbReference type="ARBA" id="ARBA00022842"/>
    </source>
</evidence>
<keyword evidence="8" id="KW-0479">Metal-binding</keyword>
<evidence type="ECO:0000259" key="20">
    <source>
        <dbReference type="PROSITE" id="PS51720"/>
    </source>
</evidence>
<dbReference type="Pfam" id="PF04548">
    <property type="entry name" value="AIG1"/>
    <property type="match status" value="2"/>
</dbReference>
<dbReference type="OMA" id="ECEASAF"/>
<keyword evidence="15" id="KW-0342">GTP-binding</keyword>
<keyword evidence="4" id="KW-0813">Transport</keyword>
<dbReference type="GO" id="GO:0005525">
    <property type="term" value="F:GTP binding"/>
    <property type="evidence" value="ECO:0007669"/>
    <property type="project" value="UniProtKB-KW"/>
</dbReference>
<evidence type="ECO:0000256" key="11">
    <source>
        <dbReference type="ARBA" id="ARBA00022805"/>
    </source>
</evidence>
<feature type="region of interest" description="Disordered" evidence="19">
    <location>
        <begin position="886"/>
        <end position="929"/>
    </location>
</feature>
<feature type="coiled-coil region" evidence="18">
    <location>
        <begin position="492"/>
        <end position="582"/>
    </location>
</feature>
<feature type="compositionally biased region" description="Basic residues" evidence="19">
    <location>
        <begin position="237"/>
        <end position="247"/>
    </location>
</feature>
<dbReference type="InterPro" id="IPR027417">
    <property type="entry name" value="P-loop_NTPase"/>
</dbReference>
<gene>
    <name evidence="22" type="primary">LOC106063447</name>
</gene>
<dbReference type="SUPFAM" id="SSF52540">
    <property type="entry name" value="P-loop containing nucleoside triphosphate hydrolases"/>
    <property type="match status" value="2"/>
</dbReference>
<organism evidence="21 22">
    <name type="scientific">Biomphalaria glabrata</name>
    <name type="common">Bloodfluke planorb</name>
    <name type="synonym">Freshwater snail</name>
    <dbReference type="NCBI Taxonomy" id="6526"/>
    <lineage>
        <taxon>Eukaryota</taxon>
        <taxon>Metazoa</taxon>
        <taxon>Spiralia</taxon>
        <taxon>Lophotrochozoa</taxon>
        <taxon>Mollusca</taxon>
        <taxon>Gastropoda</taxon>
        <taxon>Heterobranchia</taxon>
        <taxon>Euthyneura</taxon>
        <taxon>Panpulmonata</taxon>
        <taxon>Hygrophila</taxon>
        <taxon>Lymnaeoidea</taxon>
        <taxon>Planorbidae</taxon>
        <taxon>Biomphalaria</taxon>
    </lineage>
</organism>
<name>A0A9W2Z3T7_BIOGL</name>
<dbReference type="GO" id="GO:0016787">
    <property type="term" value="F:hydrolase activity"/>
    <property type="evidence" value="ECO:0007669"/>
    <property type="project" value="UniProtKB-KW"/>
</dbReference>
<evidence type="ECO:0000256" key="15">
    <source>
        <dbReference type="ARBA" id="ARBA00023134"/>
    </source>
</evidence>
<feature type="compositionally biased region" description="Basic and acidic residues" evidence="19">
    <location>
        <begin position="908"/>
        <end position="926"/>
    </location>
</feature>
<evidence type="ECO:0000313" key="22">
    <source>
        <dbReference type="RefSeq" id="XP_055869655.1"/>
    </source>
</evidence>
<feature type="domain" description="AIG1-type G" evidence="20">
    <location>
        <begin position="271"/>
        <end position="484"/>
    </location>
</feature>
<feature type="compositionally biased region" description="Basic and acidic residues" evidence="19">
    <location>
        <begin position="248"/>
        <end position="259"/>
    </location>
</feature>
<keyword evidence="16" id="KW-0472">Membrane</keyword>
<reference evidence="22" key="1">
    <citation type="submission" date="2025-08" db="UniProtKB">
        <authorList>
            <consortium name="RefSeq"/>
        </authorList>
    </citation>
    <scope>IDENTIFICATION</scope>
</reference>
<comment type="similarity">
    <text evidence="3">Belongs to the TRAFAC class TrmE-Era-EngA-EngB-Septin-like GTPase superfamily. AIG1/Toc34/Toc159-like paraseptin GTPase family. IAN subfamily.</text>
</comment>
<dbReference type="AlphaFoldDB" id="A0A9W2Z3T7"/>
<dbReference type="InterPro" id="IPR045058">
    <property type="entry name" value="GIMA/IAN/Toc"/>
</dbReference>
<dbReference type="Proteomes" id="UP001165740">
    <property type="component" value="Chromosome 16"/>
</dbReference>
<dbReference type="GeneID" id="106063447"/>
<dbReference type="Gene3D" id="3.40.50.300">
    <property type="entry name" value="P-loop containing nucleotide triphosphate hydrolases"/>
    <property type="match status" value="2"/>
</dbReference>
<comment type="subcellular location">
    <subcellularLocation>
        <location evidence="2">Membrane</location>
        <topology evidence="2">Single-pass membrane protein</topology>
    </subcellularLocation>
    <subcellularLocation>
        <location evidence="17">Plastid</location>
        <location evidence="17">Chloroplast outer membrane</location>
    </subcellularLocation>
</comment>
<evidence type="ECO:0000256" key="3">
    <source>
        <dbReference type="ARBA" id="ARBA00008535"/>
    </source>
</evidence>
<keyword evidence="13" id="KW-0653">Protein transport</keyword>
<dbReference type="PANTHER" id="PTHR10903">
    <property type="entry name" value="GTPASE, IMAP FAMILY MEMBER-RELATED"/>
    <property type="match status" value="1"/>
</dbReference>
<dbReference type="PANTHER" id="PTHR10903:SF135">
    <property type="entry name" value="TRANSLOCASE OF CHLOROPLAST 120, CHLOROPLASTIC-RELATED"/>
    <property type="match status" value="1"/>
</dbReference>
<keyword evidence="18" id="KW-0175">Coiled coil</keyword>
<feature type="domain" description="AIG1-type G" evidence="20">
    <location>
        <begin position="3"/>
        <end position="210"/>
    </location>
</feature>
<evidence type="ECO:0000256" key="4">
    <source>
        <dbReference type="ARBA" id="ARBA00022448"/>
    </source>
</evidence>
<dbReference type="PROSITE" id="PS51720">
    <property type="entry name" value="G_AIG1"/>
    <property type="match status" value="2"/>
</dbReference>
<evidence type="ECO:0000256" key="16">
    <source>
        <dbReference type="ARBA" id="ARBA00023136"/>
    </source>
</evidence>
<evidence type="ECO:0000256" key="1">
    <source>
        <dbReference type="ARBA" id="ARBA00001946"/>
    </source>
</evidence>
<keyword evidence="10" id="KW-0378">Hydrolase</keyword>
<keyword evidence="11" id="KW-1002">Plastid outer membrane</keyword>
<keyword evidence="6" id="KW-0934">Plastid</keyword>
<keyword evidence="14" id="KW-1133">Transmembrane helix</keyword>
<keyword evidence="9" id="KW-0547">Nucleotide-binding</keyword>